<dbReference type="AlphaFoldDB" id="A0A0D7AFC3"/>
<dbReference type="InterPro" id="IPR003604">
    <property type="entry name" value="Matrin/U1-like-C_Znf_C2H2"/>
</dbReference>
<dbReference type="OrthoDB" id="30343at2759"/>
<dbReference type="InterPro" id="IPR040107">
    <property type="entry name" value="Snu23"/>
</dbReference>
<dbReference type="InterPro" id="IPR036236">
    <property type="entry name" value="Znf_C2H2_sf"/>
</dbReference>
<evidence type="ECO:0000256" key="6">
    <source>
        <dbReference type="SAM" id="MobiDB-lite"/>
    </source>
</evidence>
<proteinExistence type="predicted"/>
<dbReference type="PANTHER" id="PTHR45986">
    <property type="entry name" value="ZINC FINGER MATRIN-TYPE PROTEIN 2"/>
    <property type="match status" value="1"/>
</dbReference>
<protein>
    <recommendedName>
        <fullName evidence="7">C2H2-type domain-containing protein</fullName>
    </recommendedName>
</protein>
<dbReference type="EMBL" id="KN881727">
    <property type="protein sequence ID" value="KIY49089.1"/>
    <property type="molecule type" value="Genomic_DNA"/>
</dbReference>
<feature type="coiled-coil region" evidence="5">
    <location>
        <begin position="133"/>
        <end position="195"/>
    </location>
</feature>
<evidence type="ECO:0000313" key="9">
    <source>
        <dbReference type="Proteomes" id="UP000054144"/>
    </source>
</evidence>
<dbReference type="Pfam" id="PF12171">
    <property type="entry name" value="zf-C2H2_jaz"/>
    <property type="match status" value="1"/>
</dbReference>
<keyword evidence="2" id="KW-0863">Zinc-finger</keyword>
<evidence type="ECO:0000313" key="8">
    <source>
        <dbReference type="EMBL" id="KIY49089.1"/>
    </source>
</evidence>
<dbReference type="GO" id="GO:0000398">
    <property type="term" value="P:mRNA splicing, via spliceosome"/>
    <property type="evidence" value="ECO:0007669"/>
    <property type="project" value="InterPro"/>
</dbReference>
<accession>A0A0D7AFC3</accession>
<dbReference type="GO" id="GO:0008270">
    <property type="term" value="F:zinc ion binding"/>
    <property type="evidence" value="ECO:0007669"/>
    <property type="project" value="UniProtKB-KW"/>
</dbReference>
<evidence type="ECO:0000259" key="7">
    <source>
        <dbReference type="PROSITE" id="PS00028"/>
    </source>
</evidence>
<dbReference type="SMART" id="SM00451">
    <property type="entry name" value="ZnF_U1"/>
    <property type="match status" value="1"/>
</dbReference>
<keyword evidence="5" id="KW-0175">Coiled coil</keyword>
<feature type="compositionally biased region" description="Basic and acidic residues" evidence="6">
    <location>
        <begin position="50"/>
        <end position="75"/>
    </location>
</feature>
<feature type="compositionally biased region" description="Basic and acidic residues" evidence="6">
    <location>
        <begin position="8"/>
        <end position="42"/>
    </location>
</feature>
<feature type="region of interest" description="Disordered" evidence="6">
    <location>
        <begin position="1"/>
        <end position="75"/>
    </location>
</feature>
<keyword evidence="1" id="KW-0479">Metal-binding</keyword>
<feature type="domain" description="C2H2-type" evidence="7">
    <location>
        <begin position="96"/>
        <end position="118"/>
    </location>
</feature>
<organism evidence="8 9">
    <name type="scientific">Fistulina hepatica ATCC 64428</name>
    <dbReference type="NCBI Taxonomy" id="1128425"/>
    <lineage>
        <taxon>Eukaryota</taxon>
        <taxon>Fungi</taxon>
        <taxon>Dikarya</taxon>
        <taxon>Basidiomycota</taxon>
        <taxon>Agaricomycotina</taxon>
        <taxon>Agaricomycetes</taxon>
        <taxon>Agaricomycetidae</taxon>
        <taxon>Agaricales</taxon>
        <taxon>Fistulinaceae</taxon>
        <taxon>Fistulina</taxon>
    </lineage>
</organism>
<dbReference type="GO" id="GO:0005681">
    <property type="term" value="C:spliceosomal complex"/>
    <property type="evidence" value="ECO:0007669"/>
    <property type="project" value="InterPro"/>
</dbReference>
<sequence>MASNSTDTDFRKKWDKAEYAERAKKRDHEEYERMQENEERMKQGKKPRKGPKDDLPKPTEFMKQREGPLELDKNLNKTMVVQNLSGRGPGQPGFYCETCNRTYKDSTGYLDHINSRAHLRAIGQSTRIQRSTLEQVRARIALLREKTKEASNAKQYDFDQRLAEIKAKEIALRQEKKAQKRAEKEKARLEMVQEVAADDDEMAKMMGFGGFGSTKK</sequence>
<name>A0A0D7AFC3_9AGAR</name>
<dbReference type="Gene3D" id="3.30.160.60">
    <property type="entry name" value="Classic Zinc Finger"/>
    <property type="match status" value="1"/>
</dbReference>
<keyword evidence="3" id="KW-0862">Zinc</keyword>
<reference evidence="8 9" key="1">
    <citation type="journal article" date="2015" name="Fungal Genet. Biol.">
        <title>Evolution of novel wood decay mechanisms in Agaricales revealed by the genome sequences of Fistulina hepatica and Cylindrobasidium torrendii.</title>
        <authorList>
            <person name="Floudas D."/>
            <person name="Held B.W."/>
            <person name="Riley R."/>
            <person name="Nagy L.G."/>
            <person name="Koehler G."/>
            <person name="Ransdell A.S."/>
            <person name="Younus H."/>
            <person name="Chow J."/>
            <person name="Chiniquy J."/>
            <person name="Lipzen A."/>
            <person name="Tritt A."/>
            <person name="Sun H."/>
            <person name="Haridas S."/>
            <person name="LaButti K."/>
            <person name="Ohm R.A."/>
            <person name="Kues U."/>
            <person name="Blanchette R.A."/>
            <person name="Grigoriev I.V."/>
            <person name="Minto R.E."/>
            <person name="Hibbett D.S."/>
        </authorList>
    </citation>
    <scope>NUCLEOTIDE SEQUENCE [LARGE SCALE GENOMIC DNA]</scope>
    <source>
        <strain evidence="8 9">ATCC 64428</strain>
    </source>
</reference>
<dbReference type="InterPro" id="IPR022755">
    <property type="entry name" value="Znf_C2H2_jaz"/>
</dbReference>
<evidence type="ECO:0000256" key="1">
    <source>
        <dbReference type="ARBA" id="ARBA00022723"/>
    </source>
</evidence>
<dbReference type="PANTHER" id="PTHR45986:SF1">
    <property type="entry name" value="ZINC FINGER MATRIN-TYPE PROTEIN 2"/>
    <property type="match status" value="1"/>
</dbReference>
<evidence type="ECO:0000256" key="5">
    <source>
        <dbReference type="SAM" id="Coils"/>
    </source>
</evidence>
<dbReference type="InterPro" id="IPR013087">
    <property type="entry name" value="Znf_C2H2_type"/>
</dbReference>
<gene>
    <name evidence="8" type="ORF">FISHEDRAFT_42084</name>
</gene>
<evidence type="ECO:0000256" key="2">
    <source>
        <dbReference type="ARBA" id="ARBA00022771"/>
    </source>
</evidence>
<dbReference type="SUPFAM" id="SSF57667">
    <property type="entry name" value="beta-beta-alpha zinc fingers"/>
    <property type="match status" value="1"/>
</dbReference>
<dbReference type="GO" id="GO:0003676">
    <property type="term" value="F:nucleic acid binding"/>
    <property type="evidence" value="ECO:0007669"/>
    <property type="project" value="InterPro"/>
</dbReference>
<dbReference type="PROSITE" id="PS00028">
    <property type="entry name" value="ZINC_FINGER_C2H2_1"/>
    <property type="match status" value="1"/>
</dbReference>
<dbReference type="GO" id="GO:0046540">
    <property type="term" value="C:U4/U6 x U5 tri-snRNP complex"/>
    <property type="evidence" value="ECO:0007669"/>
    <property type="project" value="TreeGrafter"/>
</dbReference>
<evidence type="ECO:0000256" key="3">
    <source>
        <dbReference type="ARBA" id="ARBA00022833"/>
    </source>
</evidence>
<keyword evidence="4" id="KW-0539">Nucleus</keyword>
<evidence type="ECO:0000256" key="4">
    <source>
        <dbReference type="ARBA" id="ARBA00023242"/>
    </source>
</evidence>
<dbReference type="Proteomes" id="UP000054144">
    <property type="component" value="Unassembled WGS sequence"/>
</dbReference>
<keyword evidence="9" id="KW-1185">Reference proteome</keyword>